<reference evidence="2 3" key="1">
    <citation type="journal article" date="2023" name="bioRxiv">
        <title>High-quality genome assemblies of four members of thePodospora anserinaspecies complex.</title>
        <authorList>
            <person name="Ament-Velasquez S.L."/>
            <person name="Vogan A.A."/>
            <person name="Wallerman O."/>
            <person name="Hartmann F."/>
            <person name="Gautier V."/>
            <person name="Silar P."/>
            <person name="Giraud T."/>
            <person name="Johannesson H."/>
        </authorList>
    </citation>
    <scope>NUCLEOTIDE SEQUENCE [LARGE SCALE GENOMIC DNA]</scope>
    <source>
        <strain evidence="2 3">CBS 415.72m</strain>
    </source>
</reference>
<organism evidence="2 3">
    <name type="scientific">Podospora pseudocomata</name>
    <dbReference type="NCBI Taxonomy" id="2093779"/>
    <lineage>
        <taxon>Eukaryota</taxon>
        <taxon>Fungi</taxon>
        <taxon>Dikarya</taxon>
        <taxon>Ascomycota</taxon>
        <taxon>Pezizomycotina</taxon>
        <taxon>Sordariomycetes</taxon>
        <taxon>Sordariomycetidae</taxon>
        <taxon>Sordariales</taxon>
        <taxon>Podosporaceae</taxon>
        <taxon>Podospora</taxon>
    </lineage>
</organism>
<proteinExistence type="predicted"/>
<accession>A0ABR0GDU6</accession>
<gene>
    <name evidence="2" type="ORF">QC762_0089050</name>
</gene>
<name>A0ABR0GDU6_9PEZI</name>
<dbReference type="GeneID" id="87903799"/>
<evidence type="ECO:0000313" key="2">
    <source>
        <dbReference type="EMBL" id="KAK4653967.1"/>
    </source>
</evidence>
<protein>
    <submittedName>
        <fullName evidence="2">Uncharacterized protein</fullName>
    </submittedName>
</protein>
<keyword evidence="3" id="KW-1185">Reference proteome</keyword>
<feature type="region of interest" description="Disordered" evidence="1">
    <location>
        <begin position="1"/>
        <end position="56"/>
    </location>
</feature>
<sequence length="91" mass="9517">MVSNLGSGRNHIKTNEHLPPSGSACTGASGNRGPDCPRVVARQQERPIAGKVASEDNVARVPKCPELKFHHEFGVGKVAWMALGEGVDGGS</sequence>
<dbReference type="RefSeq" id="XP_062742942.1">
    <property type="nucleotide sequence ID" value="XM_062884042.1"/>
</dbReference>
<evidence type="ECO:0000256" key="1">
    <source>
        <dbReference type="SAM" id="MobiDB-lite"/>
    </source>
</evidence>
<evidence type="ECO:0000313" key="3">
    <source>
        <dbReference type="Proteomes" id="UP001323405"/>
    </source>
</evidence>
<dbReference type="EMBL" id="JAFFHA010000007">
    <property type="protein sequence ID" value="KAK4653967.1"/>
    <property type="molecule type" value="Genomic_DNA"/>
</dbReference>
<comment type="caution">
    <text evidence="2">The sequence shown here is derived from an EMBL/GenBank/DDBJ whole genome shotgun (WGS) entry which is preliminary data.</text>
</comment>
<dbReference type="Proteomes" id="UP001323405">
    <property type="component" value="Unassembled WGS sequence"/>
</dbReference>